<feature type="transmembrane region" description="Helical" evidence="1">
    <location>
        <begin position="243"/>
        <end position="265"/>
    </location>
</feature>
<feature type="transmembrane region" description="Helical" evidence="1">
    <location>
        <begin position="135"/>
        <end position="153"/>
    </location>
</feature>
<keyword evidence="1" id="KW-1133">Transmembrane helix</keyword>
<feature type="transmembrane region" description="Helical" evidence="1">
    <location>
        <begin position="102"/>
        <end position="123"/>
    </location>
</feature>
<proteinExistence type="predicted"/>
<name>A0A9P6DIS2_PLEER</name>
<accession>A0A9P6DIS2</accession>
<dbReference type="Proteomes" id="UP000807025">
    <property type="component" value="Unassembled WGS sequence"/>
</dbReference>
<evidence type="ECO:0000313" key="2">
    <source>
        <dbReference type="EMBL" id="KAF9498265.1"/>
    </source>
</evidence>
<evidence type="ECO:0000313" key="3">
    <source>
        <dbReference type="Proteomes" id="UP000807025"/>
    </source>
</evidence>
<reference evidence="2" key="1">
    <citation type="submission" date="2020-11" db="EMBL/GenBank/DDBJ databases">
        <authorList>
            <consortium name="DOE Joint Genome Institute"/>
            <person name="Ahrendt S."/>
            <person name="Riley R."/>
            <person name="Andreopoulos W."/>
            <person name="Labutti K."/>
            <person name="Pangilinan J."/>
            <person name="Ruiz-Duenas F.J."/>
            <person name="Barrasa J.M."/>
            <person name="Sanchez-Garcia M."/>
            <person name="Camarero S."/>
            <person name="Miyauchi S."/>
            <person name="Serrano A."/>
            <person name="Linde D."/>
            <person name="Babiker R."/>
            <person name="Drula E."/>
            <person name="Ayuso-Fernandez I."/>
            <person name="Pacheco R."/>
            <person name="Padilla G."/>
            <person name="Ferreira P."/>
            <person name="Barriuso J."/>
            <person name="Kellner H."/>
            <person name="Castanera R."/>
            <person name="Alfaro M."/>
            <person name="Ramirez L."/>
            <person name="Pisabarro A.G."/>
            <person name="Kuo A."/>
            <person name="Tritt A."/>
            <person name="Lipzen A."/>
            <person name="He G."/>
            <person name="Yan M."/>
            <person name="Ng V."/>
            <person name="Cullen D."/>
            <person name="Martin F."/>
            <person name="Rosso M.-N."/>
            <person name="Henrissat B."/>
            <person name="Hibbett D."/>
            <person name="Martinez A.T."/>
            <person name="Grigoriev I.V."/>
        </authorList>
    </citation>
    <scope>NUCLEOTIDE SEQUENCE</scope>
    <source>
        <strain evidence="2">ATCC 90797</strain>
    </source>
</reference>
<keyword evidence="3" id="KW-1185">Reference proteome</keyword>
<keyword evidence="1" id="KW-0472">Membrane</keyword>
<comment type="caution">
    <text evidence="2">The sequence shown here is derived from an EMBL/GenBank/DDBJ whole genome shotgun (WGS) entry which is preliminary data.</text>
</comment>
<protein>
    <submittedName>
        <fullName evidence="2">Uncharacterized protein</fullName>
    </submittedName>
</protein>
<dbReference type="EMBL" id="MU154538">
    <property type="protein sequence ID" value="KAF9498265.1"/>
    <property type="molecule type" value="Genomic_DNA"/>
</dbReference>
<feature type="transmembrane region" description="Helical" evidence="1">
    <location>
        <begin position="16"/>
        <end position="40"/>
    </location>
</feature>
<dbReference type="AlphaFoldDB" id="A0A9P6DIS2"/>
<feature type="transmembrane region" description="Helical" evidence="1">
    <location>
        <begin position="210"/>
        <end position="237"/>
    </location>
</feature>
<feature type="transmembrane region" description="Helical" evidence="1">
    <location>
        <begin position="173"/>
        <end position="198"/>
    </location>
</feature>
<feature type="transmembrane region" description="Helical" evidence="1">
    <location>
        <begin position="52"/>
        <end position="70"/>
    </location>
</feature>
<gene>
    <name evidence="2" type="ORF">BDN71DRAFT_1443575</name>
</gene>
<dbReference type="OrthoDB" id="3357408at2759"/>
<sequence length="342" mass="37250">MSSLEALPPIDKLSLITIWIETFLCGINTIAFFGTVYVLAFKRLHRPASYRYLLLTSTLLYCLSTAHAATSLRQLLVAFVDGPNVNVPGATTLYFLSQTDPIAYTKLVLYSFTSFVQDLVLIWRLYIVFGGNWKIAILPFAMEITHIILALIGSTQYFRGADVQSESNKSVGAASWCTDLIINVVVTIVIAGRLWWAGRRSSGLQDGKNAYMGVIWIIIESGAMFATGTFIVVVLYLNPSTTVYSVVGINIIVQLGTLTPLLIVVRVGLGITHGGPNTTRYGTSSTSAPSSVGPVQFRADRSSTMPMGLITVTQTSHTDVDSVKGNGCYINKDNKASHLYVE</sequence>
<organism evidence="2 3">
    <name type="scientific">Pleurotus eryngii</name>
    <name type="common">Boletus of the steppes</name>
    <dbReference type="NCBI Taxonomy" id="5323"/>
    <lineage>
        <taxon>Eukaryota</taxon>
        <taxon>Fungi</taxon>
        <taxon>Dikarya</taxon>
        <taxon>Basidiomycota</taxon>
        <taxon>Agaricomycotina</taxon>
        <taxon>Agaricomycetes</taxon>
        <taxon>Agaricomycetidae</taxon>
        <taxon>Agaricales</taxon>
        <taxon>Pleurotineae</taxon>
        <taxon>Pleurotaceae</taxon>
        <taxon>Pleurotus</taxon>
    </lineage>
</organism>
<evidence type="ECO:0000256" key="1">
    <source>
        <dbReference type="SAM" id="Phobius"/>
    </source>
</evidence>
<keyword evidence="1" id="KW-0812">Transmembrane</keyword>